<dbReference type="AlphaFoldDB" id="A0A2H3KMV4"/>
<dbReference type="PANTHER" id="PTHR45833:SF1">
    <property type="entry name" value="METHIONINE SYNTHASE"/>
    <property type="match status" value="1"/>
</dbReference>
<dbReference type="GO" id="GO:0031419">
    <property type="term" value="F:cobalamin binding"/>
    <property type="evidence" value="ECO:0007669"/>
    <property type="project" value="InterPro"/>
</dbReference>
<dbReference type="Proteomes" id="UP000220922">
    <property type="component" value="Unassembled WGS sequence"/>
</dbReference>
<keyword evidence="1" id="KW-0479">Metal-binding</keyword>
<dbReference type="PROSITE" id="PS51332">
    <property type="entry name" value="B12_BINDING"/>
    <property type="match status" value="1"/>
</dbReference>
<dbReference type="GO" id="GO:0046653">
    <property type="term" value="P:tetrahydrofolate metabolic process"/>
    <property type="evidence" value="ECO:0007669"/>
    <property type="project" value="TreeGrafter"/>
</dbReference>
<dbReference type="GO" id="GO:0046872">
    <property type="term" value="F:metal ion binding"/>
    <property type="evidence" value="ECO:0007669"/>
    <property type="project" value="UniProtKB-KW"/>
</dbReference>
<organism evidence="5 6">
    <name type="scientific">Candidatus Chloroploca asiatica</name>
    <dbReference type="NCBI Taxonomy" id="1506545"/>
    <lineage>
        <taxon>Bacteria</taxon>
        <taxon>Bacillati</taxon>
        <taxon>Chloroflexota</taxon>
        <taxon>Chloroflexia</taxon>
        <taxon>Chloroflexales</taxon>
        <taxon>Chloroflexineae</taxon>
        <taxon>Oscillochloridaceae</taxon>
        <taxon>Candidatus Chloroploca</taxon>
    </lineage>
</organism>
<dbReference type="Pfam" id="PF02310">
    <property type="entry name" value="B12-binding"/>
    <property type="match status" value="1"/>
</dbReference>
<dbReference type="InterPro" id="IPR003759">
    <property type="entry name" value="Cbl-bd_cap"/>
</dbReference>
<dbReference type="Pfam" id="PF02607">
    <property type="entry name" value="B12-binding_2"/>
    <property type="match status" value="1"/>
</dbReference>
<evidence type="ECO:0000259" key="4">
    <source>
        <dbReference type="PROSITE" id="PS51337"/>
    </source>
</evidence>
<protein>
    <submittedName>
        <fullName evidence="5">Cobalamin-binding protein</fullName>
    </submittedName>
</protein>
<keyword evidence="6" id="KW-1185">Reference proteome</keyword>
<dbReference type="GO" id="GO:0005829">
    <property type="term" value="C:cytosol"/>
    <property type="evidence" value="ECO:0007669"/>
    <property type="project" value="TreeGrafter"/>
</dbReference>
<dbReference type="SMART" id="SM01018">
    <property type="entry name" value="B12-binding_2"/>
    <property type="match status" value="1"/>
</dbReference>
<keyword evidence="2" id="KW-0170">Cobalt</keyword>
<dbReference type="InterPro" id="IPR006158">
    <property type="entry name" value="Cobalamin-bd"/>
</dbReference>
<reference evidence="5 6" key="1">
    <citation type="submission" date="2016-05" db="EMBL/GenBank/DDBJ databases">
        <authorList>
            <person name="Lavstsen T."/>
            <person name="Jespersen J.S."/>
        </authorList>
    </citation>
    <scope>NUCLEOTIDE SEQUENCE [LARGE SCALE GENOMIC DNA]</scope>
    <source>
        <strain evidence="5 6">B7-9</strain>
    </source>
</reference>
<dbReference type="InterPro" id="IPR036594">
    <property type="entry name" value="Meth_synthase_dom"/>
</dbReference>
<dbReference type="PANTHER" id="PTHR45833">
    <property type="entry name" value="METHIONINE SYNTHASE"/>
    <property type="match status" value="1"/>
</dbReference>
<dbReference type="GO" id="GO:0008705">
    <property type="term" value="F:methionine synthase activity"/>
    <property type="evidence" value="ECO:0007669"/>
    <property type="project" value="TreeGrafter"/>
</dbReference>
<evidence type="ECO:0000259" key="3">
    <source>
        <dbReference type="PROSITE" id="PS51332"/>
    </source>
</evidence>
<dbReference type="PROSITE" id="PS51337">
    <property type="entry name" value="B12_BINDING_NTER"/>
    <property type="match status" value="1"/>
</dbReference>
<sequence length="216" mass="23937">MTAERDIDAQRNVFLEALLAIDRLEVRRLLEELVSEISPVIMVEQLIVPALEVIGERWEQGDVPLAQVYMSGRICEEIVDTLLPAANVQQQRQPVIAIAVLEDYHMLGKRMVYATLRSGGFVVSDYGRIDTDNLVARVVRERVAILLISVLMLPSALQVKAVRERLDAAGWRPKIIVGGAPFRFDRQLWQEVGADAVGYTASDSVGLVTSLLEASA</sequence>
<dbReference type="EMBL" id="LYXE01000069">
    <property type="protein sequence ID" value="PDV99493.1"/>
    <property type="molecule type" value="Genomic_DNA"/>
</dbReference>
<evidence type="ECO:0000256" key="1">
    <source>
        <dbReference type="ARBA" id="ARBA00022723"/>
    </source>
</evidence>
<dbReference type="RefSeq" id="WP_097651813.1">
    <property type="nucleotide sequence ID" value="NZ_LYXE01000069.1"/>
</dbReference>
<comment type="caution">
    <text evidence="5">The sequence shown here is derived from an EMBL/GenBank/DDBJ whole genome shotgun (WGS) entry which is preliminary data.</text>
</comment>
<gene>
    <name evidence="5" type="ORF">A9Q02_11915</name>
</gene>
<dbReference type="SUPFAM" id="SSF47644">
    <property type="entry name" value="Methionine synthase domain"/>
    <property type="match status" value="1"/>
</dbReference>
<proteinExistence type="predicted"/>
<evidence type="ECO:0000313" key="6">
    <source>
        <dbReference type="Proteomes" id="UP000220922"/>
    </source>
</evidence>
<accession>A0A2H3KMV4</accession>
<feature type="domain" description="B12-binding N-terminal" evidence="4">
    <location>
        <begin position="1"/>
        <end position="94"/>
    </location>
</feature>
<dbReference type="SUPFAM" id="SSF52242">
    <property type="entry name" value="Cobalamin (vitamin B12)-binding domain"/>
    <property type="match status" value="1"/>
</dbReference>
<name>A0A2H3KMV4_9CHLR</name>
<dbReference type="InterPro" id="IPR050554">
    <property type="entry name" value="Met_Synthase/Corrinoid"/>
</dbReference>
<dbReference type="InterPro" id="IPR036724">
    <property type="entry name" value="Cobalamin-bd_sf"/>
</dbReference>
<dbReference type="Gene3D" id="1.10.1240.10">
    <property type="entry name" value="Methionine synthase domain"/>
    <property type="match status" value="1"/>
</dbReference>
<evidence type="ECO:0000313" key="5">
    <source>
        <dbReference type="EMBL" id="PDV99493.1"/>
    </source>
</evidence>
<evidence type="ECO:0000256" key="2">
    <source>
        <dbReference type="ARBA" id="ARBA00023285"/>
    </source>
</evidence>
<dbReference type="Gene3D" id="3.40.50.280">
    <property type="entry name" value="Cobalamin-binding domain"/>
    <property type="match status" value="1"/>
</dbReference>
<feature type="domain" description="B12-binding" evidence="3">
    <location>
        <begin position="92"/>
        <end position="216"/>
    </location>
</feature>
<dbReference type="OrthoDB" id="1892080at2"/>
<dbReference type="GO" id="GO:0050667">
    <property type="term" value="P:homocysteine metabolic process"/>
    <property type="evidence" value="ECO:0007669"/>
    <property type="project" value="TreeGrafter"/>
</dbReference>